<evidence type="ECO:0000313" key="1">
    <source>
        <dbReference type="EMBL" id="KAJ7011186.1"/>
    </source>
</evidence>
<name>A0AAD6RMF9_9ROSI</name>
<dbReference type="Proteomes" id="UP001164929">
    <property type="component" value="Chromosome 1"/>
</dbReference>
<evidence type="ECO:0000313" key="3">
    <source>
        <dbReference type="Proteomes" id="UP001164929"/>
    </source>
</evidence>
<organism evidence="1 3">
    <name type="scientific">Populus alba x Populus x berolinensis</name>
    <dbReference type="NCBI Taxonomy" id="444605"/>
    <lineage>
        <taxon>Eukaryota</taxon>
        <taxon>Viridiplantae</taxon>
        <taxon>Streptophyta</taxon>
        <taxon>Embryophyta</taxon>
        <taxon>Tracheophyta</taxon>
        <taxon>Spermatophyta</taxon>
        <taxon>Magnoliopsida</taxon>
        <taxon>eudicotyledons</taxon>
        <taxon>Gunneridae</taxon>
        <taxon>Pentapetalae</taxon>
        <taxon>rosids</taxon>
        <taxon>fabids</taxon>
        <taxon>Malpighiales</taxon>
        <taxon>Salicaceae</taxon>
        <taxon>Saliceae</taxon>
        <taxon>Populus</taxon>
    </lineage>
</organism>
<dbReference type="AlphaFoldDB" id="A0AAD6RMF9"/>
<evidence type="ECO:0000313" key="2">
    <source>
        <dbReference type="EMBL" id="KAJ7011192.1"/>
    </source>
</evidence>
<sequence>MILSCLRKPFNLIIICFVQRKLLLLII</sequence>
<keyword evidence="3" id="KW-1185">Reference proteome</keyword>
<comment type="caution">
    <text evidence="1">The sequence shown here is derived from an EMBL/GenBank/DDBJ whole genome shotgun (WGS) entry which is preliminary data.</text>
</comment>
<protein>
    <submittedName>
        <fullName evidence="1">Uncharacterized protein</fullName>
    </submittedName>
</protein>
<dbReference type="EMBL" id="JAQIZT010000001">
    <property type="protein sequence ID" value="KAJ7011192.1"/>
    <property type="molecule type" value="Genomic_DNA"/>
</dbReference>
<proteinExistence type="predicted"/>
<accession>A0AAD6RMF9</accession>
<gene>
    <name evidence="1" type="ORF">NC653_001575</name>
    <name evidence="2" type="ORF">NC653_001579</name>
</gene>
<reference evidence="1 3" key="1">
    <citation type="journal article" date="2023" name="Mol. Ecol. Resour.">
        <title>Chromosome-level genome assembly of a triploid poplar Populus alba 'Berolinensis'.</title>
        <authorList>
            <person name="Chen S."/>
            <person name="Yu Y."/>
            <person name="Wang X."/>
            <person name="Wang S."/>
            <person name="Zhang T."/>
            <person name="Zhou Y."/>
            <person name="He R."/>
            <person name="Meng N."/>
            <person name="Wang Y."/>
            <person name="Liu W."/>
            <person name="Liu Z."/>
            <person name="Liu J."/>
            <person name="Guo Q."/>
            <person name="Huang H."/>
            <person name="Sederoff R.R."/>
            <person name="Wang G."/>
            <person name="Qu G."/>
            <person name="Chen S."/>
        </authorList>
    </citation>
    <scope>NUCLEOTIDE SEQUENCE [LARGE SCALE GENOMIC DNA]</scope>
    <source>
        <strain evidence="1">SC-2020</strain>
    </source>
</reference>
<dbReference type="EMBL" id="JAQIZT010000001">
    <property type="protein sequence ID" value="KAJ7011186.1"/>
    <property type="molecule type" value="Genomic_DNA"/>
</dbReference>